<name>A0A4C1UWJ5_EUMVA</name>
<reference evidence="2 3" key="1">
    <citation type="journal article" date="2019" name="Commun. Biol.">
        <title>The bagworm genome reveals a unique fibroin gene that provides high tensile strength.</title>
        <authorList>
            <person name="Kono N."/>
            <person name="Nakamura H."/>
            <person name="Ohtoshi R."/>
            <person name="Tomita M."/>
            <person name="Numata K."/>
            <person name="Arakawa K."/>
        </authorList>
    </citation>
    <scope>NUCLEOTIDE SEQUENCE [LARGE SCALE GENOMIC DNA]</scope>
</reference>
<proteinExistence type="predicted"/>
<feature type="compositionally biased region" description="Basic and acidic residues" evidence="1">
    <location>
        <begin position="26"/>
        <end position="42"/>
    </location>
</feature>
<organism evidence="2 3">
    <name type="scientific">Eumeta variegata</name>
    <name type="common">Bagworm moth</name>
    <name type="synonym">Eumeta japonica</name>
    <dbReference type="NCBI Taxonomy" id="151549"/>
    <lineage>
        <taxon>Eukaryota</taxon>
        <taxon>Metazoa</taxon>
        <taxon>Ecdysozoa</taxon>
        <taxon>Arthropoda</taxon>
        <taxon>Hexapoda</taxon>
        <taxon>Insecta</taxon>
        <taxon>Pterygota</taxon>
        <taxon>Neoptera</taxon>
        <taxon>Endopterygota</taxon>
        <taxon>Lepidoptera</taxon>
        <taxon>Glossata</taxon>
        <taxon>Ditrysia</taxon>
        <taxon>Tineoidea</taxon>
        <taxon>Psychidae</taxon>
        <taxon>Oiketicinae</taxon>
        <taxon>Eumeta</taxon>
    </lineage>
</organism>
<sequence>MIDKAFSEFRNTKSEMRGKRPCTTSEHPRRAAPERNARERTRTKTGRARPPAAKFRAGANPTEKLISHIEHVSLVKAIKNNKF</sequence>
<evidence type="ECO:0000313" key="3">
    <source>
        <dbReference type="Proteomes" id="UP000299102"/>
    </source>
</evidence>
<comment type="caution">
    <text evidence="2">The sequence shown here is derived from an EMBL/GenBank/DDBJ whole genome shotgun (WGS) entry which is preliminary data.</text>
</comment>
<evidence type="ECO:0000313" key="2">
    <source>
        <dbReference type="EMBL" id="GBP30808.1"/>
    </source>
</evidence>
<dbReference type="AlphaFoldDB" id="A0A4C1UWJ5"/>
<keyword evidence="3" id="KW-1185">Reference proteome</keyword>
<dbReference type="Proteomes" id="UP000299102">
    <property type="component" value="Unassembled WGS sequence"/>
</dbReference>
<feature type="compositionally biased region" description="Basic and acidic residues" evidence="1">
    <location>
        <begin position="1"/>
        <end position="18"/>
    </location>
</feature>
<dbReference type="EMBL" id="BGZK01000237">
    <property type="protein sequence ID" value="GBP30808.1"/>
    <property type="molecule type" value="Genomic_DNA"/>
</dbReference>
<feature type="region of interest" description="Disordered" evidence="1">
    <location>
        <begin position="1"/>
        <end position="60"/>
    </location>
</feature>
<gene>
    <name evidence="2" type="ORF">EVAR_82550_1</name>
</gene>
<protein>
    <submittedName>
        <fullName evidence="2">Uncharacterized protein</fullName>
    </submittedName>
</protein>
<evidence type="ECO:0000256" key="1">
    <source>
        <dbReference type="SAM" id="MobiDB-lite"/>
    </source>
</evidence>
<accession>A0A4C1UWJ5</accession>